<dbReference type="EMBL" id="MU277209">
    <property type="protein sequence ID" value="KAI0062167.1"/>
    <property type="molecule type" value="Genomic_DNA"/>
</dbReference>
<accession>A0ACB8T131</accession>
<evidence type="ECO:0000313" key="1">
    <source>
        <dbReference type="EMBL" id="KAI0062167.1"/>
    </source>
</evidence>
<proteinExistence type="predicted"/>
<reference evidence="1" key="1">
    <citation type="submission" date="2021-03" db="EMBL/GenBank/DDBJ databases">
        <authorList>
            <consortium name="DOE Joint Genome Institute"/>
            <person name="Ahrendt S."/>
            <person name="Looney B.P."/>
            <person name="Miyauchi S."/>
            <person name="Morin E."/>
            <person name="Drula E."/>
            <person name="Courty P.E."/>
            <person name="Chicoki N."/>
            <person name="Fauchery L."/>
            <person name="Kohler A."/>
            <person name="Kuo A."/>
            <person name="Labutti K."/>
            <person name="Pangilinan J."/>
            <person name="Lipzen A."/>
            <person name="Riley R."/>
            <person name="Andreopoulos W."/>
            <person name="He G."/>
            <person name="Johnson J."/>
            <person name="Barry K.W."/>
            <person name="Grigoriev I.V."/>
            <person name="Nagy L."/>
            <person name="Hibbett D."/>
            <person name="Henrissat B."/>
            <person name="Matheny P.B."/>
            <person name="Labbe J."/>
            <person name="Martin F."/>
        </authorList>
    </citation>
    <scope>NUCLEOTIDE SEQUENCE</scope>
    <source>
        <strain evidence="1">HHB10654</strain>
    </source>
</reference>
<organism evidence="1 2">
    <name type="scientific">Artomyces pyxidatus</name>
    <dbReference type="NCBI Taxonomy" id="48021"/>
    <lineage>
        <taxon>Eukaryota</taxon>
        <taxon>Fungi</taxon>
        <taxon>Dikarya</taxon>
        <taxon>Basidiomycota</taxon>
        <taxon>Agaricomycotina</taxon>
        <taxon>Agaricomycetes</taxon>
        <taxon>Russulales</taxon>
        <taxon>Auriscalpiaceae</taxon>
        <taxon>Artomyces</taxon>
    </lineage>
</organism>
<sequence>MLISRDIMRLAEGTFENVTWPVLILNNFSRPGISVQHTVAGRCQSLLHNVVTLTGDPTVMLDCLSEPGVRFVTQERWLAYGGGPRAIAELQRDGVVPPEFIIMTDGTIGIALDDAVTVAEGMLRDFDWPLLGSTRASIKVRIGWKGYDPWVNQIQLRTHSTAGDREPISRAAFVRYLASRVIKFLNEAERAGPSNDADVEFRIGSRTNEISSANIVLVGAVAVSQGSIMPLLQLR</sequence>
<name>A0ACB8T131_9AGAM</name>
<dbReference type="Proteomes" id="UP000814140">
    <property type="component" value="Unassembled WGS sequence"/>
</dbReference>
<gene>
    <name evidence="1" type="ORF">BV25DRAFT_1856651</name>
</gene>
<keyword evidence="2" id="KW-1185">Reference proteome</keyword>
<reference evidence="1" key="2">
    <citation type="journal article" date="2022" name="New Phytol.">
        <title>Evolutionary transition to the ectomycorrhizal habit in the genomes of a hyperdiverse lineage of mushroom-forming fungi.</title>
        <authorList>
            <person name="Looney B."/>
            <person name="Miyauchi S."/>
            <person name="Morin E."/>
            <person name="Drula E."/>
            <person name="Courty P.E."/>
            <person name="Kohler A."/>
            <person name="Kuo A."/>
            <person name="LaButti K."/>
            <person name="Pangilinan J."/>
            <person name="Lipzen A."/>
            <person name="Riley R."/>
            <person name="Andreopoulos W."/>
            <person name="He G."/>
            <person name="Johnson J."/>
            <person name="Nolan M."/>
            <person name="Tritt A."/>
            <person name="Barry K.W."/>
            <person name="Grigoriev I.V."/>
            <person name="Nagy L.G."/>
            <person name="Hibbett D."/>
            <person name="Henrissat B."/>
            <person name="Matheny P.B."/>
            <person name="Labbe J."/>
            <person name="Martin F.M."/>
        </authorList>
    </citation>
    <scope>NUCLEOTIDE SEQUENCE</scope>
    <source>
        <strain evidence="1">HHB10654</strain>
    </source>
</reference>
<comment type="caution">
    <text evidence="1">The sequence shown here is derived from an EMBL/GenBank/DDBJ whole genome shotgun (WGS) entry which is preliminary data.</text>
</comment>
<evidence type="ECO:0000313" key="2">
    <source>
        <dbReference type="Proteomes" id="UP000814140"/>
    </source>
</evidence>
<protein>
    <submittedName>
        <fullName evidence="1">Uncharacterized protein</fullName>
    </submittedName>
</protein>